<dbReference type="Proteomes" id="UP000054422">
    <property type="component" value="Unassembled WGS sequence"/>
</dbReference>
<protein>
    <submittedName>
        <fullName evidence="1">Uncharacterized protein</fullName>
    </submittedName>
</protein>
<name>A0A0A2SRR3_9GAMM</name>
<keyword evidence="2" id="KW-1185">Reference proteome</keyword>
<evidence type="ECO:0000313" key="2">
    <source>
        <dbReference type="Proteomes" id="UP000054422"/>
    </source>
</evidence>
<dbReference type="OrthoDB" id="5654236at2"/>
<comment type="caution">
    <text evidence="1">The sequence shown here is derived from an EMBL/GenBank/DDBJ whole genome shotgun (WGS) entry which is preliminary data.</text>
</comment>
<evidence type="ECO:0000313" key="1">
    <source>
        <dbReference type="EMBL" id="KGP63417.1"/>
    </source>
</evidence>
<dbReference type="EMBL" id="JNCF01000018">
    <property type="protein sequence ID" value="KGP63417.1"/>
    <property type="molecule type" value="Genomic_DNA"/>
</dbReference>
<sequence>MESFIFKEASLLKLIIAFTLLIGALILVTPVNAKAVNRDINPIINKATPAQVAYWVRYRYWGPYPRYYRYWGPYYRYPYYYRPYYRYYYRPYYYRW</sequence>
<reference evidence="1 2" key="1">
    <citation type="submission" date="2014-05" db="EMBL/GenBank/DDBJ databases">
        <authorList>
            <person name="Rizzardi K."/>
            <person name="Winiecka-Krusnell J."/>
            <person name="Ramliden M."/>
            <person name="Alm E."/>
            <person name="Andersson S."/>
            <person name="Byfors S."/>
        </authorList>
    </citation>
    <scope>NUCLEOTIDE SEQUENCE [LARGE SCALE GENOMIC DNA]</scope>
    <source>
        <strain evidence="1 2">LEGN</strain>
    </source>
</reference>
<proteinExistence type="predicted"/>
<gene>
    <name evidence="1" type="ORF">EP47_02400</name>
</gene>
<dbReference type="RefSeq" id="WP_035889036.1">
    <property type="nucleotide sequence ID" value="NZ_JNCF01000018.1"/>
</dbReference>
<organism evidence="1 2">
    <name type="scientific">Legionella norrlandica</name>
    <dbReference type="NCBI Taxonomy" id="1498499"/>
    <lineage>
        <taxon>Bacteria</taxon>
        <taxon>Pseudomonadati</taxon>
        <taxon>Pseudomonadota</taxon>
        <taxon>Gammaproteobacteria</taxon>
        <taxon>Legionellales</taxon>
        <taxon>Legionellaceae</taxon>
        <taxon>Legionella</taxon>
    </lineage>
</organism>
<accession>A0A0A2SRR3</accession>
<dbReference type="AlphaFoldDB" id="A0A0A2SRR3"/>